<dbReference type="Pfam" id="PF04616">
    <property type="entry name" value="Glyco_hydro_43"/>
    <property type="match status" value="1"/>
</dbReference>
<evidence type="ECO:0000256" key="4">
    <source>
        <dbReference type="RuleBase" id="RU361187"/>
    </source>
</evidence>
<dbReference type="SUPFAM" id="SSF49899">
    <property type="entry name" value="Concanavalin A-like lectins/glucanases"/>
    <property type="match status" value="1"/>
</dbReference>
<name>A0A9W8Y9P7_9PLEO</name>
<evidence type="ECO:0000313" key="7">
    <source>
        <dbReference type="Proteomes" id="UP001140560"/>
    </source>
</evidence>
<reference evidence="6" key="1">
    <citation type="submission" date="2022-10" db="EMBL/GenBank/DDBJ databases">
        <title>Tapping the CABI collections for fungal endophytes: first genome assemblies for Collariella, Neodidymelliopsis, Ascochyta clinopodiicola, Didymella pomorum, Didymosphaeria variabile, Neocosmospora piperis and Neocucurbitaria cava.</title>
        <authorList>
            <person name="Hill R."/>
        </authorList>
    </citation>
    <scope>NUCLEOTIDE SEQUENCE</scope>
    <source>
        <strain evidence="6">IMI 356814</strain>
    </source>
</reference>
<dbReference type="Proteomes" id="UP001140560">
    <property type="component" value="Unassembled WGS sequence"/>
</dbReference>
<keyword evidence="7" id="KW-1185">Reference proteome</keyword>
<comment type="similarity">
    <text evidence="1 4">Belongs to the glycosyl hydrolase 43 family.</text>
</comment>
<keyword evidence="2 4" id="KW-0378">Hydrolase</keyword>
<dbReference type="Gene3D" id="2.115.10.20">
    <property type="entry name" value="Glycosyl hydrolase domain, family 43"/>
    <property type="match status" value="1"/>
</dbReference>
<dbReference type="AlphaFoldDB" id="A0A9W8Y9P7"/>
<dbReference type="GO" id="GO:0005975">
    <property type="term" value="P:carbohydrate metabolic process"/>
    <property type="evidence" value="ECO:0007669"/>
    <property type="project" value="InterPro"/>
</dbReference>
<dbReference type="EMBL" id="JAPEUY010000007">
    <property type="protein sequence ID" value="KAJ4371502.1"/>
    <property type="molecule type" value="Genomic_DNA"/>
</dbReference>
<evidence type="ECO:0000256" key="3">
    <source>
        <dbReference type="ARBA" id="ARBA00023295"/>
    </source>
</evidence>
<dbReference type="InterPro" id="IPR013320">
    <property type="entry name" value="ConA-like_dom_sf"/>
</dbReference>
<feature type="domain" description="Beta-xylosidase C-terminal Concanavalin A-like" evidence="5">
    <location>
        <begin position="125"/>
        <end position="335"/>
    </location>
</feature>
<dbReference type="PANTHER" id="PTHR42812:SF17">
    <property type="entry name" value="BETA-XYLOSIDASE C-TERMINAL CONCANAVALIN A-LIKE DOMAIN-CONTAINING PROTEIN-RELATED"/>
    <property type="match status" value="1"/>
</dbReference>
<sequence>METIARSKNLYGPYDPNPANPILTNANSSEYFQAVGHADLFQDARGQWWGVSLAVRSGPEWTTFPMGRETILTNVTWENGSWPIFHNPVQGDMRGWSLPGIILDLPGDGPFVDEGDNNLTFPPNSSIPPHFVYWRPPVQENYAISPRGHPNTLRLKPSKLNLTGTDGNSPGPGGQTFISRRQVDTLFTFSFSLDYAPTTLHEEAGITLFLTQNHHARFGITLLPLPNDSNNGTTTLVPHFTFHAISYIPVPPSFTLPVDEAWRNKPLTLELKTVNQTHYAFGAGLADGSVPVKTIAYVGGDIISWGFTGALVGAYATGNGGNCSAEAFVSDWTYEGWGQVRDNWNGTGLGLLGL</sequence>
<keyword evidence="3 4" id="KW-0326">Glycosidase</keyword>
<dbReference type="Gene3D" id="2.60.120.200">
    <property type="match status" value="1"/>
</dbReference>
<dbReference type="Pfam" id="PF17851">
    <property type="entry name" value="GH43_C2"/>
    <property type="match status" value="1"/>
</dbReference>
<organism evidence="6 7">
    <name type="scientific">Neocucurbitaria cava</name>
    <dbReference type="NCBI Taxonomy" id="798079"/>
    <lineage>
        <taxon>Eukaryota</taxon>
        <taxon>Fungi</taxon>
        <taxon>Dikarya</taxon>
        <taxon>Ascomycota</taxon>
        <taxon>Pezizomycotina</taxon>
        <taxon>Dothideomycetes</taxon>
        <taxon>Pleosporomycetidae</taxon>
        <taxon>Pleosporales</taxon>
        <taxon>Pleosporineae</taxon>
        <taxon>Cucurbitariaceae</taxon>
        <taxon>Neocucurbitaria</taxon>
    </lineage>
</organism>
<dbReference type="SUPFAM" id="SSF75005">
    <property type="entry name" value="Arabinanase/levansucrase/invertase"/>
    <property type="match status" value="1"/>
</dbReference>
<evidence type="ECO:0000259" key="5">
    <source>
        <dbReference type="Pfam" id="PF17851"/>
    </source>
</evidence>
<dbReference type="OrthoDB" id="408373at2759"/>
<dbReference type="InterPro" id="IPR041542">
    <property type="entry name" value="GH43_C2"/>
</dbReference>
<dbReference type="PANTHER" id="PTHR42812">
    <property type="entry name" value="BETA-XYLOSIDASE"/>
    <property type="match status" value="1"/>
</dbReference>
<gene>
    <name evidence="6" type="ORF">N0V83_004720</name>
</gene>
<protein>
    <recommendedName>
        <fullName evidence="5">Beta-xylosidase C-terminal Concanavalin A-like domain-containing protein</fullName>
    </recommendedName>
</protein>
<dbReference type="GO" id="GO:0004553">
    <property type="term" value="F:hydrolase activity, hydrolyzing O-glycosyl compounds"/>
    <property type="evidence" value="ECO:0007669"/>
    <property type="project" value="InterPro"/>
</dbReference>
<comment type="caution">
    <text evidence="6">The sequence shown here is derived from an EMBL/GenBank/DDBJ whole genome shotgun (WGS) entry which is preliminary data.</text>
</comment>
<dbReference type="InterPro" id="IPR023296">
    <property type="entry name" value="Glyco_hydro_beta-prop_sf"/>
</dbReference>
<dbReference type="InterPro" id="IPR006710">
    <property type="entry name" value="Glyco_hydro_43"/>
</dbReference>
<evidence type="ECO:0000256" key="2">
    <source>
        <dbReference type="ARBA" id="ARBA00022801"/>
    </source>
</evidence>
<evidence type="ECO:0000313" key="6">
    <source>
        <dbReference type="EMBL" id="KAJ4371502.1"/>
    </source>
</evidence>
<dbReference type="InterPro" id="IPR051795">
    <property type="entry name" value="Glycosyl_Hydrlase_43"/>
</dbReference>
<accession>A0A9W8Y9P7</accession>
<proteinExistence type="inferred from homology"/>
<evidence type="ECO:0000256" key="1">
    <source>
        <dbReference type="ARBA" id="ARBA00009865"/>
    </source>
</evidence>